<dbReference type="InterPro" id="IPR007159">
    <property type="entry name" value="SpoVT-AbrB_dom"/>
</dbReference>
<evidence type="ECO:0000259" key="1">
    <source>
        <dbReference type="SMART" id="SM00966"/>
    </source>
</evidence>
<dbReference type="GO" id="GO:0003677">
    <property type="term" value="F:DNA binding"/>
    <property type="evidence" value="ECO:0007669"/>
    <property type="project" value="InterPro"/>
</dbReference>
<dbReference type="SUPFAM" id="SSF89447">
    <property type="entry name" value="AbrB/MazE/MraZ-like"/>
    <property type="match status" value="1"/>
</dbReference>
<sequence length="335" mass="37929">MPASISRRIQLTGGSTYIISLPKNWVKQLSLKPGDEVEILQDNNLKLIITPRGKELETKQNKAIITCENAIPSFAIREFIAYYMAGYTTVSFICNKMKAEDRTIIKDSIRKRLLGAEVVEEDANNITVQFLVNEKDLPISKAISRAASISQNMVKDSIDALKTKDTEVAEEIIERDDEVDRFYFYVARQLTLSVSSFEILEEEGYNITQLVDIHAVIKSIERISDHASRIASLVKDLKNADTSKPVELGIVSLQAFKESIEAFMKENREMANKIIQKDQEIGELHKNISKQILSKSSDYNTSLLLIADSFRRIGRYSVDIAENTINIMAKKLEKM</sequence>
<name>A0A1W6K1A2_9CREN</name>
<dbReference type="SUPFAM" id="SSF109755">
    <property type="entry name" value="PhoU-like"/>
    <property type="match status" value="1"/>
</dbReference>
<evidence type="ECO:0000313" key="2">
    <source>
        <dbReference type="EMBL" id="ARM76275.1"/>
    </source>
</evidence>
<evidence type="ECO:0000313" key="3">
    <source>
        <dbReference type="Proteomes" id="UP000193404"/>
    </source>
</evidence>
<proteinExistence type="predicted"/>
<dbReference type="InterPro" id="IPR026022">
    <property type="entry name" value="PhoU_dom"/>
</dbReference>
<dbReference type="InterPro" id="IPR037914">
    <property type="entry name" value="SpoVT-AbrB_sf"/>
</dbReference>
<accession>A0A1W6K1A2</accession>
<dbReference type="InterPro" id="IPR028366">
    <property type="entry name" value="PhoU"/>
</dbReference>
<organism evidence="2 3">
    <name type="scientific">Acidianus manzaensis</name>
    <dbReference type="NCBI Taxonomy" id="282676"/>
    <lineage>
        <taxon>Archaea</taxon>
        <taxon>Thermoproteota</taxon>
        <taxon>Thermoprotei</taxon>
        <taxon>Sulfolobales</taxon>
        <taxon>Sulfolobaceae</taxon>
        <taxon>Acidianus</taxon>
    </lineage>
</organism>
<dbReference type="STRING" id="282676.B6F84_09710"/>
<dbReference type="GO" id="GO:0045936">
    <property type="term" value="P:negative regulation of phosphate metabolic process"/>
    <property type="evidence" value="ECO:0007669"/>
    <property type="project" value="InterPro"/>
</dbReference>
<dbReference type="PANTHER" id="PTHR42930">
    <property type="entry name" value="PHOSPHATE-SPECIFIC TRANSPORT SYSTEM ACCESSORY PROTEIN PHOU"/>
    <property type="match status" value="1"/>
</dbReference>
<dbReference type="OrthoDB" id="40991at2157"/>
<dbReference type="Gene3D" id="1.20.58.220">
    <property type="entry name" value="Phosphate transport system protein phou homolog 2, domain 2"/>
    <property type="match status" value="2"/>
</dbReference>
<dbReference type="AlphaFoldDB" id="A0A1W6K1A2"/>
<feature type="domain" description="SpoVT-AbrB" evidence="1">
    <location>
        <begin position="11"/>
        <end position="57"/>
    </location>
</feature>
<protein>
    <submittedName>
        <fullName evidence="2">Phosphate uptake regulator PhoU</fullName>
    </submittedName>
</protein>
<reference evidence="2 3" key="1">
    <citation type="submission" date="2017-03" db="EMBL/GenBank/DDBJ databases">
        <title>Sulfur activation and transportation mechanism of thermophilic Archaea Acidianus manzaensis YN-25.</title>
        <authorList>
            <person name="Ma Y."/>
            <person name="Yang Y."/>
            <person name="Xia J."/>
        </authorList>
    </citation>
    <scope>NUCLEOTIDE SEQUENCE [LARGE SCALE GENOMIC DNA]</scope>
    <source>
        <strain evidence="2 3">YN-25</strain>
    </source>
</reference>
<dbReference type="RefSeq" id="WP_148692059.1">
    <property type="nucleotide sequence ID" value="NZ_CP020477.1"/>
</dbReference>
<dbReference type="Proteomes" id="UP000193404">
    <property type="component" value="Chromosome"/>
</dbReference>
<dbReference type="SMART" id="SM00966">
    <property type="entry name" value="SpoVT_AbrB"/>
    <property type="match status" value="1"/>
</dbReference>
<dbReference type="EMBL" id="CP020477">
    <property type="protein sequence ID" value="ARM76275.1"/>
    <property type="molecule type" value="Genomic_DNA"/>
</dbReference>
<keyword evidence="3" id="KW-1185">Reference proteome</keyword>
<dbReference type="InterPro" id="IPR038078">
    <property type="entry name" value="PhoU-like_sf"/>
</dbReference>
<gene>
    <name evidence="2" type="ORF">B6F84_09710</name>
</gene>
<dbReference type="KEGG" id="aman:B6F84_09710"/>
<dbReference type="GO" id="GO:0030643">
    <property type="term" value="P:intracellular phosphate ion homeostasis"/>
    <property type="evidence" value="ECO:0007669"/>
    <property type="project" value="InterPro"/>
</dbReference>
<dbReference type="Pfam" id="PF04014">
    <property type="entry name" value="MazE_antitoxin"/>
    <property type="match status" value="1"/>
</dbReference>
<dbReference type="Pfam" id="PF01895">
    <property type="entry name" value="PhoU"/>
    <property type="match status" value="2"/>
</dbReference>
<dbReference type="PANTHER" id="PTHR42930:SF2">
    <property type="entry name" value="PHOU DOMAIN-CONTAINING PROTEIN"/>
    <property type="match status" value="1"/>
</dbReference>
<dbReference type="GeneID" id="41591200"/>
<dbReference type="Gene3D" id="2.10.260.10">
    <property type="match status" value="1"/>
</dbReference>